<keyword evidence="1" id="KW-0175">Coiled coil</keyword>
<organism evidence="2 3">
    <name type="scientific">Austropuccinia psidii MF-1</name>
    <dbReference type="NCBI Taxonomy" id="1389203"/>
    <lineage>
        <taxon>Eukaryota</taxon>
        <taxon>Fungi</taxon>
        <taxon>Dikarya</taxon>
        <taxon>Basidiomycota</taxon>
        <taxon>Pucciniomycotina</taxon>
        <taxon>Pucciniomycetes</taxon>
        <taxon>Pucciniales</taxon>
        <taxon>Sphaerophragmiaceae</taxon>
        <taxon>Austropuccinia</taxon>
    </lineage>
</organism>
<feature type="coiled-coil region" evidence="1">
    <location>
        <begin position="47"/>
        <end position="74"/>
    </location>
</feature>
<gene>
    <name evidence="2" type="ORF">O181_068853</name>
</gene>
<sequence length="127" mass="14908">MEKRFKLASHCKEVGAGSQKIFLKDIPFKDLIIITKGRNPNRKFKLLEEREARIRENQATIQAIEEQLNLTEHTLISSYSRRKPTRLPSGFTPLRNQEISDQERPLFTIPGTFQEKARIKREIQDLF</sequence>
<dbReference type="AlphaFoldDB" id="A0A9Q3F156"/>
<accession>A0A9Q3F156</accession>
<dbReference type="EMBL" id="AVOT02034895">
    <property type="protein sequence ID" value="MBW0529138.1"/>
    <property type="molecule type" value="Genomic_DNA"/>
</dbReference>
<evidence type="ECO:0000313" key="2">
    <source>
        <dbReference type="EMBL" id="MBW0529138.1"/>
    </source>
</evidence>
<reference evidence="2" key="1">
    <citation type="submission" date="2021-03" db="EMBL/GenBank/DDBJ databases">
        <title>Draft genome sequence of rust myrtle Austropuccinia psidii MF-1, a brazilian biotype.</title>
        <authorList>
            <person name="Quecine M.C."/>
            <person name="Pachon D.M.R."/>
            <person name="Bonatelli M.L."/>
            <person name="Correr F.H."/>
            <person name="Franceschini L.M."/>
            <person name="Leite T.F."/>
            <person name="Margarido G.R.A."/>
            <person name="Almeida C.A."/>
            <person name="Ferrarezi J.A."/>
            <person name="Labate C.A."/>
        </authorList>
    </citation>
    <scope>NUCLEOTIDE SEQUENCE</scope>
    <source>
        <strain evidence="2">MF-1</strain>
    </source>
</reference>
<evidence type="ECO:0000256" key="1">
    <source>
        <dbReference type="SAM" id="Coils"/>
    </source>
</evidence>
<dbReference type="Proteomes" id="UP000765509">
    <property type="component" value="Unassembled WGS sequence"/>
</dbReference>
<protein>
    <submittedName>
        <fullName evidence="2">Uncharacterized protein</fullName>
    </submittedName>
</protein>
<name>A0A9Q3F156_9BASI</name>
<evidence type="ECO:0000313" key="3">
    <source>
        <dbReference type="Proteomes" id="UP000765509"/>
    </source>
</evidence>
<proteinExistence type="predicted"/>
<comment type="caution">
    <text evidence="2">The sequence shown here is derived from an EMBL/GenBank/DDBJ whole genome shotgun (WGS) entry which is preliminary data.</text>
</comment>
<keyword evidence="3" id="KW-1185">Reference proteome</keyword>